<dbReference type="Proteomes" id="UP000033457">
    <property type="component" value="Chromosome"/>
</dbReference>
<reference evidence="2 4" key="2">
    <citation type="submission" date="2018-12" db="EMBL/GenBank/DDBJ databases">
        <authorList>
            <consortium name="Pathogen Informatics"/>
        </authorList>
    </citation>
    <scope>NUCLEOTIDE SEQUENCE [LARGE SCALE GENOMIC DNA]</scope>
    <source>
        <strain evidence="2 4">NCTC949</strain>
    </source>
</reference>
<reference evidence="1 3" key="1">
    <citation type="journal article" date="2015" name="Genome Announc.">
        <title>Complete Genome Sequence of Corynebacterium kutscheri DSM 20755, a Corynebacterial Type Strain with Remarkably Low G+C Content of Chromosomal DNA.</title>
        <authorList>
            <person name="Ruckert C."/>
            <person name="Albersmeier A."/>
            <person name="Winkler A."/>
            <person name="Tauch A."/>
        </authorList>
    </citation>
    <scope>NUCLEOTIDE SEQUENCE [LARGE SCALE GENOMIC DNA]</scope>
    <source>
        <strain evidence="1 3">DSM 20755</strain>
    </source>
</reference>
<dbReference type="AlphaFoldDB" id="A0A0F6R0Z0"/>
<dbReference type="EMBL" id="LR134377">
    <property type="protein sequence ID" value="VEH04622.1"/>
    <property type="molecule type" value="Genomic_DNA"/>
</dbReference>
<gene>
    <name evidence="2" type="ORF">NCTC949_00189</name>
    <name evidence="1" type="ORF">UL82_02515</name>
</gene>
<accession>A0A0F6R0Z0</accession>
<dbReference type="EMBL" id="CP011312">
    <property type="protein sequence ID" value="AKE40728.1"/>
    <property type="molecule type" value="Genomic_DNA"/>
</dbReference>
<evidence type="ECO:0000313" key="4">
    <source>
        <dbReference type="Proteomes" id="UP000271380"/>
    </source>
</evidence>
<organism evidence="1 3">
    <name type="scientific">Corynebacterium kutscheri</name>
    <dbReference type="NCBI Taxonomy" id="35755"/>
    <lineage>
        <taxon>Bacteria</taxon>
        <taxon>Bacillati</taxon>
        <taxon>Actinomycetota</taxon>
        <taxon>Actinomycetes</taxon>
        <taxon>Mycobacteriales</taxon>
        <taxon>Corynebacteriaceae</taxon>
        <taxon>Corynebacterium</taxon>
    </lineage>
</organism>
<dbReference type="KEGG" id="cku:UL82_02515"/>
<dbReference type="HOGENOM" id="CLU_3215024_0_0_11"/>
<keyword evidence="3" id="KW-1185">Reference proteome</keyword>
<name>A0A0F6R0Z0_9CORY</name>
<sequence length="44" mass="4955">MDISNIITHLNNFVDTWESWAKIILNLPKAISYLGEVSSFASSK</sequence>
<evidence type="ECO:0000313" key="1">
    <source>
        <dbReference type="EMBL" id="AKE40728.1"/>
    </source>
</evidence>
<evidence type="ECO:0000313" key="2">
    <source>
        <dbReference type="EMBL" id="VEH04622.1"/>
    </source>
</evidence>
<dbReference type="Proteomes" id="UP000271380">
    <property type="component" value="Chromosome"/>
</dbReference>
<dbReference type="RefSeq" id="WP_269078402.1">
    <property type="nucleotide sequence ID" value="NZ_CP011312.1"/>
</dbReference>
<proteinExistence type="predicted"/>
<evidence type="ECO:0000313" key="3">
    <source>
        <dbReference type="Proteomes" id="UP000033457"/>
    </source>
</evidence>
<protein>
    <submittedName>
        <fullName evidence="1">Uncharacterized protein</fullName>
    </submittedName>
</protein>